<organism evidence="2 3">
    <name type="scientific">Paroceanicella profunda</name>
    <dbReference type="NCBI Taxonomy" id="2579971"/>
    <lineage>
        <taxon>Bacteria</taxon>
        <taxon>Pseudomonadati</taxon>
        <taxon>Pseudomonadota</taxon>
        <taxon>Alphaproteobacteria</taxon>
        <taxon>Rhodobacterales</taxon>
        <taxon>Paracoccaceae</taxon>
        <taxon>Paroceanicella</taxon>
    </lineage>
</organism>
<dbReference type="InterPro" id="IPR029058">
    <property type="entry name" value="AB_hydrolase_fold"/>
</dbReference>
<dbReference type="InterPro" id="IPR000073">
    <property type="entry name" value="AB_hydrolase_1"/>
</dbReference>
<protein>
    <submittedName>
        <fullName evidence="2">Alpha/beta hydrolase</fullName>
    </submittedName>
</protein>
<keyword evidence="2" id="KW-0378">Hydrolase</keyword>
<name>A0A5B8FHF5_9RHOB</name>
<dbReference type="Pfam" id="PF00561">
    <property type="entry name" value="Abhydrolase_1"/>
    <property type="match status" value="1"/>
</dbReference>
<proteinExistence type="predicted"/>
<gene>
    <name evidence="2" type="ORF">FDP22_10405</name>
</gene>
<dbReference type="GO" id="GO:0016787">
    <property type="term" value="F:hydrolase activity"/>
    <property type="evidence" value="ECO:0007669"/>
    <property type="project" value="UniProtKB-KW"/>
</dbReference>
<dbReference type="KEGG" id="ppru:FDP22_10405"/>
<dbReference type="Proteomes" id="UP000305888">
    <property type="component" value="Chromosome"/>
</dbReference>
<dbReference type="EMBL" id="CP040818">
    <property type="protein sequence ID" value="QDL92147.1"/>
    <property type="molecule type" value="Genomic_DNA"/>
</dbReference>
<dbReference type="Gene3D" id="3.40.50.1820">
    <property type="entry name" value="alpha/beta hydrolase"/>
    <property type="match status" value="1"/>
</dbReference>
<dbReference type="SUPFAM" id="SSF53474">
    <property type="entry name" value="alpha/beta-Hydrolases"/>
    <property type="match status" value="1"/>
</dbReference>
<evidence type="ECO:0000313" key="3">
    <source>
        <dbReference type="Proteomes" id="UP000305888"/>
    </source>
</evidence>
<sequence length="446" mass="48172">MKGRRPRRRILSAHLPTSISGSATFLGWRRKVPRRRPPPPDRTGAPSPLIFHLASGAAILEKGVALAPLAGDDRFPWAPSLLDRGRAIGPLDQVSVAHEAARRLGDFVRGVEAWQTHPHARRLADPPALWQSGASRLLDFGGRGPAVVAIPSLINRAYVLDLSAETSLVRHLAGRGLRVFLVDWGVPGPAEAGFDLTAWHDLRLAPMLAAARAAAGPVALLGYCMGGALAAAAAQIAPESLRGLALIGTPWSFEGGPGMGPTLRGMAREYGAQRLTDELMAMDKAFGAVPSDLLQLLFALLDPGLALAKFRRFGRFDPGSPRARRFVELEDWLNDPVPLPGPAAVEILVDWQIRNLTGAGAWWLSGTRIDPARIRLPALAFCSRTDRIAPQASTLPLARAIPGARLREPHSGHVGMIVGSRARREVWDPLREFLADPPDGDQYRQR</sequence>
<dbReference type="PANTHER" id="PTHR36837">
    <property type="entry name" value="POLY(3-HYDROXYALKANOATE) POLYMERASE SUBUNIT PHAC"/>
    <property type="match status" value="1"/>
</dbReference>
<dbReference type="OrthoDB" id="9767934at2"/>
<dbReference type="AlphaFoldDB" id="A0A5B8FHF5"/>
<accession>A0A5B8FHF5</accession>
<evidence type="ECO:0000313" key="2">
    <source>
        <dbReference type="EMBL" id="QDL92147.1"/>
    </source>
</evidence>
<reference evidence="2 3" key="1">
    <citation type="submission" date="2019-06" db="EMBL/GenBank/DDBJ databases">
        <title>Genome sequence of Rhodobacteraceae bacterium D4M1.</title>
        <authorList>
            <person name="Cao J."/>
        </authorList>
    </citation>
    <scope>NUCLEOTIDE SEQUENCE [LARGE SCALE GENOMIC DNA]</scope>
    <source>
        <strain evidence="2 3">D4M1</strain>
    </source>
</reference>
<feature type="domain" description="AB hydrolase-1" evidence="1">
    <location>
        <begin position="160"/>
        <end position="419"/>
    </location>
</feature>
<dbReference type="PANTHER" id="PTHR36837:SF2">
    <property type="entry name" value="POLY(3-HYDROXYALKANOATE) POLYMERASE SUBUNIT PHAC"/>
    <property type="match status" value="1"/>
</dbReference>
<keyword evidence="3" id="KW-1185">Reference proteome</keyword>
<evidence type="ECO:0000259" key="1">
    <source>
        <dbReference type="Pfam" id="PF00561"/>
    </source>
</evidence>
<dbReference type="InterPro" id="IPR051321">
    <property type="entry name" value="PHA/PHB_synthase"/>
</dbReference>